<dbReference type="InterPro" id="IPR025269">
    <property type="entry name" value="SAM-like_dom"/>
</dbReference>
<dbReference type="PROSITE" id="PS51898">
    <property type="entry name" value="TYR_RECOMBINASE"/>
    <property type="match status" value="1"/>
</dbReference>
<dbReference type="Proteomes" id="UP000321245">
    <property type="component" value="Unassembled WGS sequence"/>
</dbReference>
<comment type="similarity">
    <text evidence="1">Belongs to the 'phage' integrase family.</text>
</comment>
<proteinExistence type="inferred from homology"/>
<dbReference type="InterPro" id="IPR002104">
    <property type="entry name" value="Integrase_catalytic"/>
</dbReference>
<evidence type="ECO:0000313" key="5">
    <source>
        <dbReference type="EMBL" id="GEM52602.1"/>
    </source>
</evidence>
<dbReference type="InterPro" id="IPR013762">
    <property type="entry name" value="Integrase-like_cat_sf"/>
</dbReference>
<dbReference type="RefSeq" id="WP_019976803.1">
    <property type="nucleotide sequence ID" value="NZ_BJXC01000017.1"/>
</dbReference>
<accession>A0A511NIH4</accession>
<dbReference type="GO" id="GO:0015074">
    <property type="term" value="P:DNA integration"/>
    <property type="evidence" value="ECO:0007669"/>
    <property type="project" value="InterPro"/>
</dbReference>
<protein>
    <submittedName>
        <fullName evidence="5">Integrase</fullName>
    </submittedName>
</protein>
<keyword evidence="6" id="KW-1185">Reference proteome</keyword>
<dbReference type="EMBL" id="BJXC01000017">
    <property type="protein sequence ID" value="GEM52602.1"/>
    <property type="molecule type" value="Genomic_DNA"/>
</dbReference>
<dbReference type="Pfam" id="PF17293">
    <property type="entry name" value="Arm-DNA-bind_5"/>
    <property type="match status" value="1"/>
</dbReference>
<dbReference type="PANTHER" id="PTHR30349">
    <property type="entry name" value="PHAGE INTEGRASE-RELATED"/>
    <property type="match status" value="1"/>
</dbReference>
<dbReference type="InterPro" id="IPR011010">
    <property type="entry name" value="DNA_brk_join_enz"/>
</dbReference>
<evidence type="ECO:0000256" key="2">
    <source>
        <dbReference type="ARBA" id="ARBA00023125"/>
    </source>
</evidence>
<dbReference type="GeneID" id="84651368"/>
<comment type="caution">
    <text evidence="5">The sequence shown here is derived from an EMBL/GenBank/DDBJ whole genome shotgun (WGS) entry which is preliminary data.</text>
</comment>
<sequence>MIIKRNIIITPEKRKRNGILIVDNIPIKIRIMFRGVRLDLNSGLRINLSKWDEKKQRVKNGHFNKLNQSSTEINSTLSDYESKIQDFFKRKEIEDNVPSLDELKQFYNIEVRKSTRNKIEQDFFSVFDIFTNKTGIQNNWTDSTYAKHTTIKNHLIAFNKKLKLESFDENTFYDFIVHLQIKADLKNSTIMKNISFIKTFLRWANKNNYYENDLGFIFKPKLKTVQKKVIFLTIEEQKALKNLEIPDSKEYLNKIRDIFLFLCYTGLRYSDAKALKKSDVKSKLIEVTTKKTSDILQIELNKESKRILEKYSTLVSKTNKALPVISNQKMNDYLEELFKLAEFNEEIRITYYKGNVRHDDFIPKYELLRSHAGRRTFICTALSLGIPVQVVMKWTGHSDYKSMKPYIDVADNIKAVSMDKFNTL</sequence>
<dbReference type="GO" id="GO:0006310">
    <property type="term" value="P:DNA recombination"/>
    <property type="evidence" value="ECO:0007669"/>
    <property type="project" value="UniProtKB-KW"/>
</dbReference>
<dbReference type="PANTHER" id="PTHR30349:SF64">
    <property type="entry name" value="PROPHAGE INTEGRASE INTD-RELATED"/>
    <property type="match status" value="1"/>
</dbReference>
<dbReference type="InterPro" id="IPR035386">
    <property type="entry name" value="Arm-DNA-bind_5"/>
</dbReference>
<dbReference type="Pfam" id="PF13102">
    <property type="entry name" value="Phage_int_SAM_5"/>
    <property type="match status" value="1"/>
</dbReference>
<dbReference type="OrthoDB" id="1493636at2"/>
<gene>
    <name evidence="5" type="ORF">EB1_23920</name>
</gene>
<dbReference type="InterPro" id="IPR010998">
    <property type="entry name" value="Integrase_recombinase_N"/>
</dbReference>
<dbReference type="CDD" id="cd01185">
    <property type="entry name" value="INTN1_C_like"/>
    <property type="match status" value="1"/>
</dbReference>
<feature type="domain" description="Tyr recombinase" evidence="4">
    <location>
        <begin position="227"/>
        <end position="419"/>
    </location>
</feature>
<name>A0A511NIH4_9FLAO</name>
<keyword evidence="3" id="KW-0233">DNA recombination</keyword>
<dbReference type="SUPFAM" id="SSF56349">
    <property type="entry name" value="DNA breaking-rejoining enzymes"/>
    <property type="match status" value="1"/>
</dbReference>
<dbReference type="InterPro" id="IPR050090">
    <property type="entry name" value="Tyrosine_recombinase_XerCD"/>
</dbReference>
<keyword evidence="2" id="KW-0238">DNA-binding</keyword>
<evidence type="ECO:0000256" key="1">
    <source>
        <dbReference type="ARBA" id="ARBA00008857"/>
    </source>
</evidence>
<evidence type="ECO:0000256" key="3">
    <source>
        <dbReference type="ARBA" id="ARBA00023172"/>
    </source>
</evidence>
<evidence type="ECO:0000259" key="4">
    <source>
        <dbReference type="PROSITE" id="PS51898"/>
    </source>
</evidence>
<dbReference type="AlphaFoldDB" id="A0A511NIH4"/>
<organism evidence="5 6">
    <name type="scientific">Empedobacter brevis NBRC 14943 = ATCC 43319</name>
    <dbReference type="NCBI Taxonomy" id="1218108"/>
    <lineage>
        <taxon>Bacteria</taxon>
        <taxon>Pseudomonadati</taxon>
        <taxon>Bacteroidota</taxon>
        <taxon>Flavobacteriia</taxon>
        <taxon>Flavobacteriales</taxon>
        <taxon>Weeksellaceae</taxon>
        <taxon>Empedobacter</taxon>
    </lineage>
</organism>
<dbReference type="Pfam" id="PF00589">
    <property type="entry name" value="Phage_integrase"/>
    <property type="match status" value="1"/>
</dbReference>
<dbReference type="Gene3D" id="1.10.150.130">
    <property type="match status" value="1"/>
</dbReference>
<dbReference type="GO" id="GO:0003677">
    <property type="term" value="F:DNA binding"/>
    <property type="evidence" value="ECO:0007669"/>
    <property type="project" value="UniProtKB-KW"/>
</dbReference>
<evidence type="ECO:0000313" key="6">
    <source>
        <dbReference type="Proteomes" id="UP000321245"/>
    </source>
</evidence>
<reference evidence="5 6" key="1">
    <citation type="submission" date="2019-07" db="EMBL/GenBank/DDBJ databases">
        <title>Whole genome shotgun sequence of Empedobacter brevis NBRC 14943.</title>
        <authorList>
            <person name="Hosoyama A."/>
            <person name="Uohara A."/>
            <person name="Ohji S."/>
            <person name="Ichikawa N."/>
        </authorList>
    </citation>
    <scope>NUCLEOTIDE SEQUENCE [LARGE SCALE GENOMIC DNA]</scope>
    <source>
        <strain evidence="5 6">NBRC 14943</strain>
    </source>
</reference>
<dbReference type="Gene3D" id="1.10.443.10">
    <property type="entry name" value="Intergrase catalytic core"/>
    <property type="match status" value="1"/>
</dbReference>
<dbReference type="STRING" id="1218108.GCA_000382425_03333"/>